<reference evidence="3" key="1">
    <citation type="journal article" date="2019" name="Int. J. Syst. Evol. Microbiol.">
        <title>The Global Catalogue of Microorganisms (GCM) 10K type strain sequencing project: providing services to taxonomists for standard genome sequencing and annotation.</title>
        <authorList>
            <consortium name="The Broad Institute Genomics Platform"/>
            <consortium name="The Broad Institute Genome Sequencing Center for Infectious Disease"/>
            <person name="Wu L."/>
            <person name="Ma J."/>
        </authorList>
    </citation>
    <scope>NUCLEOTIDE SEQUENCE [LARGE SCALE GENOMIC DNA]</scope>
    <source>
        <strain evidence="3">JCM 18302</strain>
    </source>
</reference>
<protein>
    <recommendedName>
        <fullName evidence="4">Magnesium transporter NIPA</fullName>
    </recommendedName>
</protein>
<evidence type="ECO:0008006" key="4">
    <source>
        <dbReference type="Google" id="ProtNLM"/>
    </source>
</evidence>
<feature type="transmembrane region" description="Helical" evidence="1">
    <location>
        <begin position="160"/>
        <end position="178"/>
    </location>
</feature>
<keyword evidence="1" id="KW-0812">Transmembrane</keyword>
<feature type="transmembrane region" description="Helical" evidence="1">
    <location>
        <begin position="254"/>
        <end position="273"/>
    </location>
</feature>
<sequence length="283" mass="28614">MWVLLSLMAATLLGLGTVLQQRGTLDDPRGSAGGGVQFLAGLLRRRVWLLGIAVGGLGEIWQFLALGSGPLAGVQALTTLSLVISLPFGVWLTDQRLTRSVWAGACATTLGIMLFVLLGAPQIGISSAAATVWWTAGLTGAGLVVILFCVAFGRSPAVQAMLFGAAAGLAFALVSAVSKSLIGHLGGGLGEVVTGWELYVLAGFGVVGFTMGQFALRTGALAPAMASTNSVTLLGAVVLSLSVFAETFSPGPGHLVAAACGLALTVFGVILLARAPAAELEEP</sequence>
<comment type="caution">
    <text evidence="2">The sequence shown here is derived from an EMBL/GenBank/DDBJ whole genome shotgun (WGS) entry which is preliminary data.</text>
</comment>
<feature type="transmembrane region" description="Helical" evidence="1">
    <location>
        <begin position="228"/>
        <end position="248"/>
    </location>
</feature>
<dbReference type="NCBIfam" id="NF038012">
    <property type="entry name" value="DMT_1"/>
    <property type="match status" value="1"/>
</dbReference>
<keyword evidence="1" id="KW-0472">Membrane</keyword>
<feature type="transmembrane region" description="Helical" evidence="1">
    <location>
        <begin position="198"/>
        <end position="216"/>
    </location>
</feature>
<feature type="transmembrane region" description="Helical" evidence="1">
    <location>
        <begin position="100"/>
        <end position="120"/>
    </location>
</feature>
<feature type="transmembrane region" description="Helical" evidence="1">
    <location>
        <begin position="71"/>
        <end position="93"/>
    </location>
</feature>
<evidence type="ECO:0000313" key="2">
    <source>
        <dbReference type="EMBL" id="GAA5125583.1"/>
    </source>
</evidence>
<evidence type="ECO:0000256" key="1">
    <source>
        <dbReference type="SAM" id="Phobius"/>
    </source>
</evidence>
<feature type="transmembrane region" description="Helical" evidence="1">
    <location>
        <begin position="132"/>
        <end position="153"/>
    </location>
</feature>
<keyword evidence="3" id="KW-1185">Reference proteome</keyword>
<dbReference type="PANTHER" id="PTHR40761">
    <property type="entry name" value="CONSERVED INTEGRAL MEMBRANE ALANINE VALINE AND LEUCINE RICH PROTEIN-RELATED"/>
    <property type="match status" value="1"/>
</dbReference>
<proteinExistence type="predicted"/>
<organism evidence="2 3">
    <name type="scientific">Pseudonocardia adelaidensis</name>
    <dbReference type="NCBI Taxonomy" id="648754"/>
    <lineage>
        <taxon>Bacteria</taxon>
        <taxon>Bacillati</taxon>
        <taxon>Actinomycetota</taxon>
        <taxon>Actinomycetes</taxon>
        <taxon>Pseudonocardiales</taxon>
        <taxon>Pseudonocardiaceae</taxon>
        <taxon>Pseudonocardia</taxon>
    </lineage>
</organism>
<dbReference type="EMBL" id="BAABJO010000014">
    <property type="protein sequence ID" value="GAA5125583.1"/>
    <property type="molecule type" value="Genomic_DNA"/>
</dbReference>
<dbReference type="SUPFAM" id="SSF103481">
    <property type="entry name" value="Multidrug resistance efflux transporter EmrE"/>
    <property type="match status" value="1"/>
</dbReference>
<name>A0ABP9NPM8_9PSEU</name>
<keyword evidence="1" id="KW-1133">Transmembrane helix</keyword>
<dbReference type="RefSeq" id="WP_345606732.1">
    <property type="nucleotide sequence ID" value="NZ_BAABJO010000014.1"/>
</dbReference>
<dbReference type="PANTHER" id="PTHR40761:SF1">
    <property type="entry name" value="CONSERVED INTEGRAL MEMBRANE ALANINE VALINE AND LEUCINE RICH PROTEIN-RELATED"/>
    <property type="match status" value="1"/>
</dbReference>
<gene>
    <name evidence="2" type="ORF">GCM10023320_40190</name>
</gene>
<accession>A0ABP9NPM8</accession>
<dbReference type="Proteomes" id="UP001500804">
    <property type="component" value="Unassembled WGS sequence"/>
</dbReference>
<dbReference type="InterPro" id="IPR037185">
    <property type="entry name" value="EmrE-like"/>
</dbReference>
<evidence type="ECO:0000313" key="3">
    <source>
        <dbReference type="Proteomes" id="UP001500804"/>
    </source>
</evidence>